<reference evidence="1 2" key="1">
    <citation type="journal article" date="2019" name="Mol. Ecol. Resour.">
        <title>Chromosome-level genome assembly of Triplophysa tibetana, a fish adapted to the harsh high-altitude environment of the Tibetan Plateau.</title>
        <authorList>
            <person name="Yang X."/>
            <person name="Liu H."/>
            <person name="Ma Z."/>
            <person name="Zou Y."/>
            <person name="Zou M."/>
            <person name="Mao Y."/>
            <person name="Li X."/>
            <person name="Wang H."/>
            <person name="Chen T."/>
            <person name="Wang W."/>
            <person name="Yang R."/>
        </authorList>
    </citation>
    <scope>NUCLEOTIDE SEQUENCE [LARGE SCALE GENOMIC DNA]</scope>
    <source>
        <strain evidence="1">TTIB1903HZAU</strain>
        <tissue evidence="1">Muscle</tissue>
    </source>
</reference>
<accession>A0A5A9PJH9</accession>
<proteinExistence type="predicted"/>
<sequence length="140" mass="15210">MLEHSSELGFVPSVCVDSMRYPSTANNPVSMRSTEELLLSLSKTKELIQPSDMCLCPEERVYHVPSVHAGSCCRSSCCTCPSQSPAPKLGRQAGRVARKAGVIKSAAHNTICPNMTSSYNLDFLPEMMVDGRLLGTGERM</sequence>
<organism evidence="1 2">
    <name type="scientific">Triplophysa tibetana</name>
    <dbReference type="NCBI Taxonomy" id="1572043"/>
    <lineage>
        <taxon>Eukaryota</taxon>
        <taxon>Metazoa</taxon>
        <taxon>Chordata</taxon>
        <taxon>Craniata</taxon>
        <taxon>Vertebrata</taxon>
        <taxon>Euteleostomi</taxon>
        <taxon>Actinopterygii</taxon>
        <taxon>Neopterygii</taxon>
        <taxon>Teleostei</taxon>
        <taxon>Ostariophysi</taxon>
        <taxon>Cypriniformes</taxon>
        <taxon>Nemacheilidae</taxon>
        <taxon>Triplophysa</taxon>
    </lineage>
</organism>
<name>A0A5A9PJH9_9TELE</name>
<dbReference type="EMBL" id="SOYY01000005">
    <property type="protein sequence ID" value="KAA0721126.1"/>
    <property type="molecule type" value="Genomic_DNA"/>
</dbReference>
<gene>
    <name evidence="1" type="ORF">E1301_Tti001864</name>
</gene>
<comment type="caution">
    <text evidence="1">The sequence shown here is derived from an EMBL/GenBank/DDBJ whole genome shotgun (WGS) entry which is preliminary data.</text>
</comment>
<keyword evidence="2" id="KW-1185">Reference proteome</keyword>
<evidence type="ECO:0000313" key="2">
    <source>
        <dbReference type="Proteomes" id="UP000324632"/>
    </source>
</evidence>
<evidence type="ECO:0000313" key="1">
    <source>
        <dbReference type="EMBL" id="KAA0721126.1"/>
    </source>
</evidence>
<dbReference type="Proteomes" id="UP000324632">
    <property type="component" value="Chromosome 5"/>
</dbReference>
<dbReference type="AlphaFoldDB" id="A0A5A9PJH9"/>
<protein>
    <submittedName>
        <fullName evidence="1">Uncharacterized protein</fullName>
    </submittedName>
</protein>